<dbReference type="InterPro" id="IPR013783">
    <property type="entry name" value="Ig-like_fold"/>
</dbReference>
<keyword evidence="2" id="KW-0472">Membrane</keyword>
<accession>A0A1J5T1P0</accession>
<keyword evidence="2" id="KW-0812">Transmembrane</keyword>
<keyword evidence="2" id="KW-1133">Transmembrane helix</keyword>
<feature type="domain" description="CARDB" evidence="3">
    <location>
        <begin position="403"/>
        <end position="500"/>
    </location>
</feature>
<dbReference type="EMBL" id="MIYT01000015">
    <property type="protein sequence ID" value="OIR10168.1"/>
    <property type="molecule type" value="Genomic_DNA"/>
</dbReference>
<evidence type="ECO:0000313" key="4">
    <source>
        <dbReference type="EMBL" id="OIR10168.1"/>
    </source>
</evidence>
<comment type="caution">
    <text evidence="4">The sequence shown here is derived from an EMBL/GenBank/DDBJ whole genome shotgun (WGS) entry which is preliminary data.</text>
</comment>
<feature type="domain" description="CARDB" evidence="3">
    <location>
        <begin position="34"/>
        <end position="139"/>
    </location>
</feature>
<dbReference type="AlphaFoldDB" id="A0A1J5T1P0"/>
<reference evidence="4 5" key="1">
    <citation type="submission" date="2016-08" db="EMBL/GenBank/DDBJ databases">
        <title>New Insights into Marine Group III Euryarchaeota, from dark to light.</title>
        <authorList>
            <person name="Haro-Moreno J.M."/>
            <person name="Rodriguez-Valera F."/>
            <person name="Lopez-Garcia P."/>
            <person name="Moreira D."/>
            <person name="Martin-Cuadrado A.B."/>
        </authorList>
    </citation>
    <scope>NUCLEOTIDE SEQUENCE [LARGE SCALE GENOMIC DNA]</scope>
    <source>
        <strain evidence="4">CG-Bathy2</strain>
    </source>
</reference>
<feature type="compositionally biased region" description="Basic and acidic residues" evidence="1">
    <location>
        <begin position="827"/>
        <end position="852"/>
    </location>
</feature>
<proteinExistence type="predicted"/>
<evidence type="ECO:0000256" key="1">
    <source>
        <dbReference type="SAM" id="MobiDB-lite"/>
    </source>
</evidence>
<feature type="region of interest" description="Disordered" evidence="1">
    <location>
        <begin position="790"/>
        <end position="852"/>
    </location>
</feature>
<dbReference type="InterPro" id="IPR011635">
    <property type="entry name" value="CARDB"/>
</dbReference>
<evidence type="ECO:0000259" key="3">
    <source>
        <dbReference type="Pfam" id="PF07705"/>
    </source>
</evidence>
<dbReference type="Proteomes" id="UP000182853">
    <property type="component" value="Unassembled WGS sequence"/>
</dbReference>
<protein>
    <recommendedName>
        <fullName evidence="3">CARDB domain-containing protein</fullName>
    </recommendedName>
</protein>
<dbReference type="Gene3D" id="2.60.40.10">
    <property type="entry name" value="Immunoglobulins"/>
    <property type="match status" value="6"/>
</dbReference>
<evidence type="ECO:0000256" key="2">
    <source>
        <dbReference type="SAM" id="Phobius"/>
    </source>
</evidence>
<gene>
    <name evidence="4" type="ORF">BEU05_02155</name>
</gene>
<sequence length="852" mass="94501">MRLNLPSLLAALLLGAAMLLLLAPPAAAFHDDVDLEPYNLTIDPDAPVVREVFSGTFDVRNNGIELATNVTILVFNSTSACEIDDGCDVVYDETEGVLGGGKSITVEFDWFDGAEGDRTFSVYIDWNDDITETDEENNDFFFDFHVFGEPTAELEFIGGSTVIATPPDPAEGDVVDLLVLFQNSGRADAAQFYVTFQDILDGDTSTIETLEVSNVWAGSSAQVNITWRPDAVGNHTVRVILDSQDDLEEADEDNNVFDFSIYVHPHTPELTLDLSYGLVADPLDEWLDDVFQNHAINVSVMVLNVDVVETAFDVRVRFWDQPENGSAIEITDFIIPAVSNATEMGFNQFPGRAEAWVVWDLNSGTSIVGNHTIIIEVDPLNAIDEWNDEDNRHSFNVTVREPRPDLEVTTIAVAGEPARGIPSEVTVTLFNGGATAVSSAYVELRVDGRLVSSWNVTLQEGASVDLRYDYTWAESNPSVMGYADPENQVEELDESNNYKSILVPIATPRHDLAVIGISHSEEAFTGQRVELRVKLQNHLSLVEEFRIRLYLDGVDAPERLVPSQELYYVSGYRLEYNESREVSIWWYDTHGEGWHNLSVTAEVVDYTYPDENETNNHFTTPFYLKRIQYQLSLEMEPLPEKIRLNETIRVIVHAFNFGQDILSAGAEVDVLGNNVSCGDPSIQRTRELDRATGEDILEFFCTPNASGLYIIVAMVDPDNIHDEPNEDDNFATGVVNVTNEEFTPVAPPVIQDDSFITQPIVWIPLAMLAVIGAGMFAYYRLRDDDDFLSGTRGQSEGSAPGQGSGAATFRYDAESGITYDAETGEVIGEKKDYDAETGEKKDYDAETGEKKD</sequence>
<feature type="transmembrane region" description="Helical" evidence="2">
    <location>
        <begin position="760"/>
        <end position="779"/>
    </location>
</feature>
<feature type="domain" description="CARDB" evidence="3">
    <location>
        <begin position="163"/>
        <end position="257"/>
    </location>
</feature>
<evidence type="ECO:0000313" key="5">
    <source>
        <dbReference type="Proteomes" id="UP000182853"/>
    </source>
</evidence>
<organism evidence="4 5">
    <name type="scientific">Marine Group III euryarchaeote CG-Bathy2</name>
    <dbReference type="NCBI Taxonomy" id="1889002"/>
    <lineage>
        <taxon>Archaea</taxon>
        <taxon>Methanobacteriati</taxon>
        <taxon>Thermoplasmatota</taxon>
        <taxon>Thermoplasmata</taxon>
        <taxon>Candidatus Thermoprofundales</taxon>
    </lineage>
</organism>
<dbReference type="Pfam" id="PF07705">
    <property type="entry name" value="CARDB"/>
    <property type="match status" value="3"/>
</dbReference>
<name>A0A1J5T1P0_9ARCH</name>